<dbReference type="Gene3D" id="3.30.300.180">
    <property type="match status" value="1"/>
</dbReference>
<dbReference type="EMBL" id="LR215031">
    <property type="protein sequence ID" value="VEU72629.1"/>
    <property type="molecule type" value="Genomic_DNA"/>
</dbReference>
<dbReference type="SMART" id="SM00382">
    <property type="entry name" value="AAA"/>
    <property type="match status" value="1"/>
</dbReference>
<dbReference type="CDD" id="cd00009">
    <property type="entry name" value="AAA"/>
    <property type="match status" value="1"/>
</dbReference>
<dbReference type="Proteomes" id="UP000289862">
    <property type="component" value="Chromosome"/>
</dbReference>
<keyword evidence="2 7" id="KW-0235">DNA replication</keyword>
<evidence type="ECO:0000259" key="9">
    <source>
        <dbReference type="SMART" id="SM00382"/>
    </source>
</evidence>
<feature type="domain" description="Chromosomal replication initiator DnaA C-terminal" evidence="10">
    <location>
        <begin position="382"/>
        <end position="450"/>
    </location>
</feature>
<dbReference type="CDD" id="cd06571">
    <property type="entry name" value="Bac_DnaA_C"/>
    <property type="match status" value="1"/>
</dbReference>
<dbReference type="InterPro" id="IPR003593">
    <property type="entry name" value="AAA+_ATPase"/>
</dbReference>
<dbReference type="GO" id="GO:0003688">
    <property type="term" value="F:DNA replication origin binding"/>
    <property type="evidence" value="ECO:0007669"/>
    <property type="project" value="TreeGrafter"/>
</dbReference>
<dbReference type="PRINTS" id="PR00051">
    <property type="entry name" value="DNAA"/>
</dbReference>
<dbReference type="GO" id="GO:0006275">
    <property type="term" value="P:regulation of DNA replication"/>
    <property type="evidence" value="ECO:0007669"/>
    <property type="project" value="InterPro"/>
</dbReference>
<evidence type="ECO:0000256" key="2">
    <source>
        <dbReference type="ARBA" id="ARBA00022705"/>
    </source>
</evidence>
<dbReference type="KEGG" id="mgal:NCTC10186_00093"/>
<dbReference type="Gene3D" id="3.40.50.300">
    <property type="entry name" value="P-loop containing nucleotide triphosphate hydrolases"/>
    <property type="match status" value="1"/>
</dbReference>
<accession>A0A449AYK6</accession>
<dbReference type="InterPro" id="IPR038454">
    <property type="entry name" value="DnaA_N_sf"/>
</dbReference>
<gene>
    <name evidence="11" type="primary">MCYN0001_1</name>
    <name evidence="11" type="ORF">NCTC10186_00093</name>
</gene>
<dbReference type="RefSeq" id="WP_129724529.1">
    <property type="nucleotide sequence ID" value="NZ_LR215031.1"/>
</dbReference>
<keyword evidence="4 7" id="KW-0067">ATP-binding</keyword>
<evidence type="ECO:0000256" key="6">
    <source>
        <dbReference type="ARBA" id="ARBA00023125"/>
    </source>
</evidence>
<dbReference type="Pfam" id="PF08299">
    <property type="entry name" value="Bac_DnaA_C"/>
    <property type="match status" value="1"/>
</dbReference>
<evidence type="ECO:0000256" key="1">
    <source>
        <dbReference type="ARBA" id="ARBA00022490"/>
    </source>
</evidence>
<dbReference type="Gene3D" id="1.10.1750.10">
    <property type="match status" value="1"/>
</dbReference>
<evidence type="ECO:0000313" key="11">
    <source>
        <dbReference type="EMBL" id="VEU72629.1"/>
    </source>
</evidence>
<keyword evidence="5" id="KW-0446">Lipid-binding</keyword>
<dbReference type="InterPro" id="IPR027417">
    <property type="entry name" value="P-loop_NTPase"/>
</dbReference>
<dbReference type="GO" id="GO:0008289">
    <property type="term" value="F:lipid binding"/>
    <property type="evidence" value="ECO:0007669"/>
    <property type="project" value="UniProtKB-KW"/>
</dbReference>
<protein>
    <recommendedName>
        <fullName evidence="7">Chromosomal replication initiator protein DnaA</fullName>
    </recommendedName>
</protein>
<name>A0A449AYK6_9BACT</name>
<dbReference type="GO" id="GO:0006270">
    <property type="term" value="P:DNA replication initiation"/>
    <property type="evidence" value="ECO:0007669"/>
    <property type="project" value="InterPro"/>
</dbReference>
<keyword evidence="6 7" id="KW-0238">DNA-binding</keyword>
<evidence type="ECO:0000256" key="8">
    <source>
        <dbReference type="RuleBase" id="RU004227"/>
    </source>
</evidence>
<dbReference type="PANTHER" id="PTHR30050:SF5">
    <property type="entry name" value="DNAA REGULATORY INACTIVATOR HDA"/>
    <property type="match status" value="1"/>
</dbReference>
<comment type="function">
    <text evidence="7">Plays an essential role in the initiation and regulation of chromosomal replication. ATP-DnaA binds to the origin of replication (oriC) to initiate formation of the DNA replication initiation complex once per cell cycle. Binds the DnaA box (a 9 base pair repeat at the origin) and separates the double-stranded (ds)DNA. Forms a right-handed helical filament on oriC DNA; dsDNA binds to the exterior of the filament while single-stranded (ss)DNA is stabiized in the filament's interior. The ATP-DnaA-oriC complex binds and stabilizes one strand of the AT-rich DNA unwinding element (DUE), permitting loading of DNA polymerase. After initiation quickly degrades to an ADP-DnaA complex that is not apt for DNA replication. Binds acidic phospholipids.</text>
</comment>
<dbReference type="Pfam" id="PF00308">
    <property type="entry name" value="Bac_DnaA"/>
    <property type="match status" value="1"/>
</dbReference>
<dbReference type="InterPro" id="IPR013317">
    <property type="entry name" value="DnaA_dom"/>
</dbReference>
<reference evidence="11 12" key="1">
    <citation type="submission" date="2019-01" db="EMBL/GenBank/DDBJ databases">
        <authorList>
            <consortium name="Pathogen Informatics"/>
        </authorList>
    </citation>
    <scope>NUCLEOTIDE SEQUENCE [LARGE SCALE GENOMIC DNA]</scope>
    <source>
        <strain evidence="11 12">NCTC10186</strain>
    </source>
</reference>
<comment type="similarity">
    <text evidence="8">Belongs to the DnaA family.</text>
</comment>
<evidence type="ECO:0000259" key="10">
    <source>
        <dbReference type="SMART" id="SM00760"/>
    </source>
</evidence>
<keyword evidence="3 7" id="KW-0547">Nucleotide-binding</keyword>
<keyword evidence="1" id="KW-0963">Cytoplasm</keyword>
<dbReference type="SUPFAM" id="SSF48295">
    <property type="entry name" value="TrpR-like"/>
    <property type="match status" value="1"/>
</dbReference>
<evidence type="ECO:0000256" key="5">
    <source>
        <dbReference type="ARBA" id="ARBA00023121"/>
    </source>
</evidence>
<evidence type="ECO:0000256" key="3">
    <source>
        <dbReference type="ARBA" id="ARBA00022741"/>
    </source>
</evidence>
<dbReference type="SUPFAM" id="SSF52540">
    <property type="entry name" value="P-loop containing nucleoside triphosphate hydrolases"/>
    <property type="match status" value="1"/>
</dbReference>
<evidence type="ECO:0000256" key="4">
    <source>
        <dbReference type="ARBA" id="ARBA00022840"/>
    </source>
</evidence>
<dbReference type="PANTHER" id="PTHR30050">
    <property type="entry name" value="CHROMOSOMAL REPLICATION INITIATOR PROTEIN DNAA"/>
    <property type="match status" value="1"/>
</dbReference>
<evidence type="ECO:0000313" key="12">
    <source>
        <dbReference type="Proteomes" id="UP000289862"/>
    </source>
</evidence>
<proteinExistence type="inferred from homology"/>
<organism evidence="11 12">
    <name type="scientific">Mycoplasmopsis gallopavonis</name>
    <dbReference type="NCBI Taxonomy" id="76629"/>
    <lineage>
        <taxon>Bacteria</taxon>
        <taxon>Bacillati</taxon>
        <taxon>Mycoplasmatota</taxon>
        <taxon>Mycoplasmoidales</taxon>
        <taxon>Metamycoplasmataceae</taxon>
        <taxon>Mycoplasmopsis</taxon>
    </lineage>
</organism>
<dbReference type="AlphaFoldDB" id="A0A449AYK6"/>
<sequence length="473" mass="55418">MSNIDNNQNSTTTKALLDNYTEQFKEHMKNQIEDNMVFQTFFKKSKILSVSNNFVLISFDLKNVEYYDKYKQYYSKQINNAIKEIFGEQFSYKVQNIQDFKQEKIKEENKQIIKIPEPIIKDKTINNFLYNSINDEFTINNFVKSEFNNESTKISLNLIEKNTNISLVFLTSNSGLGKTHLLHAIANEIKKEKRSFVYFNPAIFLRDIVNLLKENNNDIITKLLEYYSNVDLVLFDDFETIAEGNKIATKNFIFQIIDTRLQNKKPTIIASQKEINSLKEVLDEKLITRLSSGFITKINEPKKEDLMKILEFLLTENGINISNINEKSKNYIIRNHSKNISSLIGAVKRIDFYKEEINNSNNTEEIIYSIFKDLVKEIDEILPENILKTIAKHYRINTKDILGKTREAKVVVARHIAMNIFKELLDWSSVEIGKYFYRDHSTVLNAFKKHKQNQINNKDNEFEIIKNKILGIN</sequence>
<dbReference type="GO" id="GO:0005886">
    <property type="term" value="C:plasma membrane"/>
    <property type="evidence" value="ECO:0007669"/>
    <property type="project" value="TreeGrafter"/>
</dbReference>
<dbReference type="InterPro" id="IPR010921">
    <property type="entry name" value="Trp_repressor/repl_initiator"/>
</dbReference>
<dbReference type="InterPro" id="IPR013159">
    <property type="entry name" value="DnaA_C"/>
</dbReference>
<feature type="domain" description="AAA+ ATPase" evidence="9">
    <location>
        <begin position="164"/>
        <end position="304"/>
    </location>
</feature>
<dbReference type="GO" id="GO:0005524">
    <property type="term" value="F:ATP binding"/>
    <property type="evidence" value="ECO:0007669"/>
    <property type="project" value="UniProtKB-KW"/>
</dbReference>
<dbReference type="InterPro" id="IPR020591">
    <property type="entry name" value="Chromosome_initiator_DnaA-like"/>
</dbReference>
<evidence type="ECO:0000256" key="7">
    <source>
        <dbReference type="RuleBase" id="RU000577"/>
    </source>
</evidence>
<dbReference type="SMART" id="SM00760">
    <property type="entry name" value="Bac_DnaA_C"/>
    <property type="match status" value="1"/>
</dbReference>
<keyword evidence="12" id="KW-1185">Reference proteome</keyword>